<protein>
    <recommendedName>
        <fullName evidence="3">Sulfatase</fullName>
    </recommendedName>
</protein>
<dbReference type="SUPFAM" id="SSF53649">
    <property type="entry name" value="Alkaline phosphatase-like"/>
    <property type="match status" value="1"/>
</dbReference>
<dbReference type="RefSeq" id="WP_074791783.1">
    <property type="nucleotide sequence ID" value="NZ_FOAD01000001.1"/>
</dbReference>
<dbReference type="EMBL" id="FOAD01000001">
    <property type="protein sequence ID" value="SEK46477.1"/>
    <property type="molecule type" value="Genomic_DNA"/>
</dbReference>
<reference evidence="1 2" key="1">
    <citation type="submission" date="2016-10" db="EMBL/GenBank/DDBJ databases">
        <authorList>
            <person name="de Groot N.N."/>
        </authorList>
    </citation>
    <scope>NUCLEOTIDE SEQUENCE [LARGE SCALE GENOMIC DNA]</scope>
    <source>
        <strain evidence="1 2">CDM_5</strain>
    </source>
</reference>
<name>A0A1H7H9L5_HALLR</name>
<dbReference type="OrthoDB" id="100846at2157"/>
<dbReference type="Proteomes" id="UP000183894">
    <property type="component" value="Unassembled WGS sequence"/>
</dbReference>
<dbReference type="InterPro" id="IPR017850">
    <property type="entry name" value="Alkaline_phosphatase_core_sf"/>
</dbReference>
<dbReference type="Gene3D" id="3.40.720.10">
    <property type="entry name" value="Alkaline Phosphatase, subunit A"/>
    <property type="match status" value="1"/>
</dbReference>
<sequence length="304" mass="34748">MYSAAQVARGLRRPRLIAEEINRLYNSRFGSKSYNDDGVDFITEEWDTLVLLDACRADVLRECNPFDVEVGTRTSRGSQTIEFLRGTFEDKDLLDTVYVTANPQLYRLNNGVYDRGEVDVTFHAQIDVWKDNWDDEVRTVRPGCVTDAAIEAHETYPDKRIIVHYIQPHAPFLGPTAQKHFRGDSLAFDWETREGASDEIVRQAYKETLEVTLPEVERLAESIDGKVVISSDHGQAMGERGFPVPIKTYGHPPSNYIPALVEVPWVELPYERRRDIVAGTRSHVEQDPVEHDVVQERLVDLGYR</sequence>
<organism evidence="1 2">
    <name type="scientific">Haloferax larsenii</name>
    <dbReference type="NCBI Taxonomy" id="302484"/>
    <lineage>
        <taxon>Archaea</taxon>
        <taxon>Methanobacteriati</taxon>
        <taxon>Methanobacteriota</taxon>
        <taxon>Stenosarchaea group</taxon>
        <taxon>Halobacteria</taxon>
        <taxon>Halobacteriales</taxon>
        <taxon>Haloferacaceae</taxon>
        <taxon>Haloferax</taxon>
    </lineage>
</organism>
<gene>
    <name evidence="1" type="ORF">SAMN04488691_101515</name>
</gene>
<accession>A0A1H7H9L5</accession>
<dbReference type="AlphaFoldDB" id="A0A1H7H9L5"/>
<evidence type="ECO:0000313" key="1">
    <source>
        <dbReference type="EMBL" id="SEK46477.1"/>
    </source>
</evidence>
<evidence type="ECO:0008006" key="3">
    <source>
        <dbReference type="Google" id="ProtNLM"/>
    </source>
</evidence>
<evidence type="ECO:0000313" key="2">
    <source>
        <dbReference type="Proteomes" id="UP000183894"/>
    </source>
</evidence>
<proteinExistence type="predicted"/>